<reference evidence="2 3" key="1">
    <citation type="submission" date="2017-04" db="EMBL/GenBank/DDBJ databases">
        <title>A new member of the family Flavobacteriaceae isolated from ascidians.</title>
        <authorList>
            <person name="Chen L."/>
        </authorList>
    </citation>
    <scope>NUCLEOTIDE SEQUENCE [LARGE SCALE GENOMIC DNA]</scope>
    <source>
        <strain evidence="2 3">HQA918</strain>
    </source>
</reference>
<gene>
    <name evidence="2" type="ORF">B7P33_15270</name>
</gene>
<evidence type="ECO:0000313" key="3">
    <source>
        <dbReference type="Proteomes" id="UP000219559"/>
    </source>
</evidence>
<dbReference type="Proteomes" id="UP000219559">
    <property type="component" value="Unassembled WGS sequence"/>
</dbReference>
<accession>A0A2A4G6E5</accession>
<keyword evidence="2" id="KW-0413">Isomerase</keyword>
<keyword evidence="1" id="KW-0472">Membrane</keyword>
<dbReference type="OrthoDB" id="9785180at2"/>
<proteinExistence type="predicted"/>
<protein>
    <submittedName>
        <fullName evidence="2">Peptidylprolyl isomerase</fullName>
    </submittedName>
</protein>
<keyword evidence="3" id="KW-1185">Reference proteome</keyword>
<evidence type="ECO:0000256" key="1">
    <source>
        <dbReference type="SAM" id="Phobius"/>
    </source>
</evidence>
<dbReference type="PROSITE" id="PS51257">
    <property type="entry name" value="PROKAR_LIPOPROTEIN"/>
    <property type="match status" value="1"/>
</dbReference>
<dbReference type="AlphaFoldDB" id="A0A2A4G6E5"/>
<organism evidence="2 3">
    <name type="scientific">Sediminicola luteus</name>
    <dbReference type="NCBI Taxonomy" id="319238"/>
    <lineage>
        <taxon>Bacteria</taxon>
        <taxon>Pseudomonadati</taxon>
        <taxon>Bacteroidota</taxon>
        <taxon>Flavobacteriia</taxon>
        <taxon>Flavobacteriales</taxon>
        <taxon>Flavobacteriaceae</taxon>
        <taxon>Sediminicola</taxon>
    </lineage>
</organism>
<name>A0A2A4G6E5_9FLAO</name>
<dbReference type="GO" id="GO:0016853">
    <property type="term" value="F:isomerase activity"/>
    <property type="evidence" value="ECO:0007669"/>
    <property type="project" value="UniProtKB-KW"/>
</dbReference>
<feature type="transmembrane region" description="Helical" evidence="1">
    <location>
        <begin position="7"/>
        <end position="24"/>
    </location>
</feature>
<dbReference type="RefSeq" id="WP_097443510.1">
    <property type="nucleotide sequence ID" value="NZ_NBWU01000005.1"/>
</dbReference>
<dbReference type="EMBL" id="NBWU01000005">
    <property type="protein sequence ID" value="PCE63558.1"/>
    <property type="molecule type" value="Genomic_DNA"/>
</dbReference>
<evidence type="ECO:0000313" key="2">
    <source>
        <dbReference type="EMBL" id="PCE63558.1"/>
    </source>
</evidence>
<keyword evidence="1" id="KW-1133">Transmembrane helix</keyword>
<keyword evidence="1" id="KW-0812">Transmembrane</keyword>
<sequence>MTTRKKLYFFLIFPVFMASCGLFQKQDPEDGAVARVGAAYLHKNELAKMMGNSPQNKADSIAVATHLINTWAAKQLLLDKAKINLPEEKLAEFEALVAEYRMDLYTRAYLEALVDQHPDTLLSEEAIAGYYQKEQNHFVLKEKLLKLRFVFLPEDFQDQEAVATSLKRFQASDKAYLDSLSVHFKKYNFNDSIWVQSVKVFQEIPVLGPDEAEKYLKNSQFFELKDSLGVYLGQVTEVLEVNDMAPLEFVRPTIQQVLRNRKKMDKSRSIETELIDEAVKNKEFEIYGQDR</sequence>
<comment type="caution">
    <text evidence="2">The sequence shown here is derived from an EMBL/GenBank/DDBJ whole genome shotgun (WGS) entry which is preliminary data.</text>
</comment>